<feature type="domain" description="Gamma-butyrobetaine hydroxylase-like N-terminal" evidence="3">
    <location>
        <begin position="12"/>
        <end position="101"/>
    </location>
</feature>
<evidence type="ECO:0000256" key="2">
    <source>
        <dbReference type="ARBA" id="ARBA00023004"/>
    </source>
</evidence>
<evidence type="ECO:0000313" key="4">
    <source>
        <dbReference type="EMBL" id="VIP03209.1"/>
    </source>
</evidence>
<keyword evidence="1" id="KW-0479">Metal-binding</keyword>
<dbReference type="AlphaFoldDB" id="A0A6C2YPV2"/>
<dbReference type="GO" id="GO:0046872">
    <property type="term" value="F:metal ion binding"/>
    <property type="evidence" value="ECO:0007669"/>
    <property type="project" value="UniProtKB-KW"/>
</dbReference>
<name>A0A6C2YPV2_9BACT</name>
<dbReference type="Proteomes" id="UP000464378">
    <property type="component" value="Chromosome"/>
</dbReference>
<keyword evidence="5" id="KW-1185">Reference proteome</keyword>
<evidence type="ECO:0000313" key="5">
    <source>
        <dbReference type="Proteomes" id="UP000464378"/>
    </source>
</evidence>
<dbReference type="PANTHER" id="PTHR35303">
    <property type="entry name" value="OS02G0197800 PROTEIN"/>
    <property type="match status" value="1"/>
</dbReference>
<dbReference type="InParanoid" id="A0A6C2YPV2"/>
<dbReference type="EMBL" id="LR593887">
    <property type="protein sequence ID" value="VTS03715.1"/>
    <property type="molecule type" value="Genomic_DNA"/>
</dbReference>
<gene>
    <name evidence="4" type="ORF">GMBLW1_07510</name>
</gene>
<dbReference type="InterPro" id="IPR010376">
    <property type="entry name" value="GBBH-like_N"/>
</dbReference>
<dbReference type="KEGG" id="tim:GMBLW1_07510"/>
<keyword evidence="2" id="KW-0408">Iron</keyword>
<reference evidence="4" key="1">
    <citation type="submission" date="2019-04" db="EMBL/GenBank/DDBJ databases">
        <authorList>
            <consortium name="Science for Life Laboratories"/>
        </authorList>
    </citation>
    <scope>NUCLEOTIDE SEQUENCE</scope>
    <source>
        <strain evidence="4">MBLW1</strain>
    </source>
</reference>
<dbReference type="RefSeq" id="WP_162658300.1">
    <property type="nucleotide sequence ID" value="NZ_LR593887.1"/>
</dbReference>
<evidence type="ECO:0000259" key="3">
    <source>
        <dbReference type="Pfam" id="PF06155"/>
    </source>
</evidence>
<dbReference type="EMBL" id="LR586016">
    <property type="protein sequence ID" value="VIP03209.1"/>
    <property type="molecule type" value="Genomic_DNA"/>
</dbReference>
<dbReference type="Pfam" id="PF06155">
    <property type="entry name" value="GBBH-like_N"/>
    <property type="match status" value="1"/>
</dbReference>
<evidence type="ECO:0000256" key="1">
    <source>
        <dbReference type="ARBA" id="ARBA00022723"/>
    </source>
</evidence>
<proteinExistence type="predicted"/>
<accession>A0A6C2YPV2</accession>
<sequence>MNSNPALRPLALRRDGDALLIEWSDGITTRSGWQELRRACPCAACGEERKRPPDPFRVLSAREIAAGPLQPVAMKPRGHYAYQIVWNDGHDTGIYSIDLLRSVGLAANAASANPPSDSSKN</sequence>
<protein>
    <recommendedName>
        <fullName evidence="3">Gamma-butyrobetaine hydroxylase-like N-terminal domain-containing protein</fullName>
    </recommendedName>
</protein>
<organism evidence="4">
    <name type="scientific">Tuwongella immobilis</name>
    <dbReference type="NCBI Taxonomy" id="692036"/>
    <lineage>
        <taxon>Bacteria</taxon>
        <taxon>Pseudomonadati</taxon>
        <taxon>Planctomycetota</taxon>
        <taxon>Planctomycetia</taxon>
        <taxon>Gemmatales</taxon>
        <taxon>Gemmataceae</taxon>
        <taxon>Tuwongella</taxon>
    </lineage>
</organism>
<dbReference type="Gene3D" id="3.30.2020.30">
    <property type="match status" value="1"/>
</dbReference>
<dbReference type="InterPro" id="IPR038492">
    <property type="entry name" value="GBBH-like_N_sf"/>
</dbReference>